<reference evidence="2" key="1">
    <citation type="submission" date="2014-09" db="EMBL/GenBank/DDBJ databases">
        <authorList>
            <person name="Magalhaes I.L.F."/>
            <person name="Oliveira U."/>
            <person name="Santos F.R."/>
            <person name="Vidigal T.H.D.A."/>
            <person name="Brescovit A.D."/>
            <person name="Santos A.J."/>
        </authorList>
    </citation>
    <scope>NUCLEOTIDE SEQUENCE</scope>
    <source>
        <tissue evidence="2">Shoot tissue taken approximately 20 cm above the soil surface</tissue>
    </source>
</reference>
<dbReference type="AlphaFoldDB" id="A0A0A9E1T5"/>
<evidence type="ECO:0008006" key="3">
    <source>
        <dbReference type="Google" id="ProtNLM"/>
    </source>
</evidence>
<name>A0A0A9E1T5_ARUDO</name>
<feature type="chain" id="PRO_5013085121" description="Secreted protein" evidence="1">
    <location>
        <begin position="16"/>
        <end position="163"/>
    </location>
</feature>
<keyword evidence="1" id="KW-0732">Signal</keyword>
<dbReference type="EMBL" id="GBRH01203904">
    <property type="protein sequence ID" value="JAD93991.1"/>
    <property type="molecule type" value="Transcribed_RNA"/>
</dbReference>
<sequence length="163" mass="18623">MFWLLSCLIFSSSTANSTPCSTSLSSRYSSSITFAFTATSPFDFLRFSKAAFTLSLSILFIATIMDDDVLGASLPLRIRSLVSMELSCDQTHNWIWNTDVLAWIFCHCVNFPYQHQIYLHSGCSFLCCHHGHHCHFEAFCSQKFAYLDLCARRHGELEQLLRK</sequence>
<feature type="signal peptide" evidence="1">
    <location>
        <begin position="1"/>
        <end position="15"/>
    </location>
</feature>
<evidence type="ECO:0000313" key="2">
    <source>
        <dbReference type="EMBL" id="JAD93991.1"/>
    </source>
</evidence>
<protein>
    <recommendedName>
        <fullName evidence="3">Secreted protein</fullName>
    </recommendedName>
</protein>
<organism evidence="2">
    <name type="scientific">Arundo donax</name>
    <name type="common">Giant reed</name>
    <name type="synonym">Donax arundinaceus</name>
    <dbReference type="NCBI Taxonomy" id="35708"/>
    <lineage>
        <taxon>Eukaryota</taxon>
        <taxon>Viridiplantae</taxon>
        <taxon>Streptophyta</taxon>
        <taxon>Embryophyta</taxon>
        <taxon>Tracheophyta</taxon>
        <taxon>Spermatophyta</taxon>
        <taxon>Magnoliopsida</taxon>
        <taxon>Liliopsida</taxon>
        <taxon>Poales</taxon>
        <taxon>Poaceae</taxon>
        <taxon>PACMAD clade</taxon>
        <taxon>Arundinoideae</taxon>
        <taxon>Arundineae</taxon>
        <taxon>Arundo</taxon>
    </lineage>
</organism>
<evidence type="ECO:0000256" key="1">
    <source>
        <dbReference type="SAM" id="SignalP"/>
    </source>
</evidence>
<reference evidence="2" key="2">
    <citation type="journal article" date="2015" name="Data Brief">
        <title>Shoot transcriptome of the giant reed, Arundo donax.</title>
        <authorList>
            <person name="Barrero R.A."/>
            <person name="Guerrero F.D."/>
            <person name="Moolhuijzen P."/>
            <person name="Goolsby J.A."/>
            <person name="Tidwell J."/>
            <person name="Bellgard S.E."/>
            <person name="Bellgard M.I."/>
        </authorList>
    </citation>
    <scope>NUCLEOTIDE SEQUENCE</scope>
    <source>
        <tissue evidence="2">Shoot tissue taken approximately 20 cm above the soil surface</tissue>
    </source>
</reference>
<accession>A0A0A9E1T5</accession>
<proteinExistence type="predicted"/>